<keyword evidence="1" id="KW-0472">Membrane</keyword>
<feature type="transmembrane region" description="Helical" evidence="1">
    <location>
        <begin position="12"/>
        <end position="32"/>
    </location>
</feature>
<sequence length="365" mass="40437">MNLLNALPASFWQLTTVCGVGFACLWWFVLGAPRAARRRALRARIAALGPAESSSELADLQRMRERIADARHTLQRAHGVGDRGEVLYRIPWFLFIGDTTADVPGLLAAAHSVSPLPAPDDREPAARAFWRWWFLDAVTAIETSPATVCDPGSRRARSLWYQALMELTEQRNRLPLNGIVLCIGTAGLLGTPEAIEPGAARLRRLIDEATEHLQIRLPVYLIVTGLEQLTGYATVCAGLPPEVLAQALGHRLPLHAAPADDAQEDRLGALFRPIELRLRSLRMALLCHETTPAGRLAIHTFFDQVNALQPGLQRVVNRMFEDRRGRRPPRWRGLYMTAVKPEAGGAFVSDLFGRFLPGDQPLAHR</sequence>
<evidence type="ECO:0000256" key="1">
    <source>
        <dbReference type="SAM" id="Phobius"/>
    </source>
</evidence>
<dbReference type="Pfam" id="PF14331">
    <property type="entry name" value="IcmF-related_N"/>
    <property type="match status" value="1"/>
</dbReference>
<keyword evidence="1" id="KW-1133">Transmembrane helix</keyword>
<evidence type="ECO:0000313" key="4">
    <source>
        <dbReference type="Proteomes" id="UP000319212"/>
    </source>
</evidence>
<dbReference type="InterPro" id="IPR025743">
    <property type="entry name" value="TssM1_N"/>
</dbReference>
<protein>
    <recommendedName>
        <fullName evidence="2">Type VI secretion system component TssM1 N-terminal domain-containing protein</fullName>
    </recommendedName>
</protein>
<feature type="domain" description="Type VI secretion system component TssM1 N-terminal" evidence="2">
    <location>
        <begin position="155"/>
        <end position="342"/>
    </location>
</feature>
<proteinExistence type="predicted"/>
<dbReference type="Proteomes" id="UP000319212">
    <property type="component" value="Unassembled WGS sequence"/>
</dbReference>
<gene>
    <name evidence="3" type="ORF">EAH82_18330</name>
</gene>
<dbReference type="PANTHER" id="PTHR36153">
    <property type="entry name" value="INNER MEMBRANE PROTEIN-RELATED"/>
    <property type="match status" value="1"/>
</dbReference>
<dbReference type="OrthoDB" id="9758229at2"/>
<reference evidence="3 4" key="1">
    <citation type="journal article" date="2019" name="Environ. Microbiol.">
        <title>Species interactions and distinct microbial communities in high Arctic permafrost affected cryosols are associated with the CH4 and CO2 gas fluxes.</title>
        <authorList>
            <person name="Altshuler I."/>
            <person name="Hamel J."/>
            <person name="Turney S."/>
            <person name="Magnuson E."/>
            <person name="Levesque R."/>
            <person name="Greer C."/>
            <person name="Whyte L.G."/>
        </authorList>
    </citation>
    <scope>NUCLEOTIDE SEQUENCE [LARGE SCALE GENOMIC DNA]</scope>
    <source>
        <strain evidence="3 4">S06.C</strain>
    </source>
</reference>
<dbReference type="RefSeq" id="WP_140844506.1">
    <property type="nucleotide sequence ID" value="NZ_RCZI01000006.1"/>
</dbReference>
<accession>A0A502DDT0</accession>
<comment type="caution">
    <text evidence="3">The sequence shown here is derived from an EMBL/GenBank/DDBJ whole genome shotgun (WGS) entry which is preliminary data.</text>
</comment>
<organism evidence="3 4">
    <name type="scientific">Variovorax guangxiensis</name>
    <dbReference type="NCBI Taxonomy" id="1775474"/>
    <lineage>
        <taxon>Bacteria</taxon>
        <taxon>Pseudomonadati</taxon>
        <taxon>Pseudomonadota</taxon>
        <taxon>Betaproteobacteria</taxon>
        <taxon>Burkholderiales</taxon>
        <taxon>Comamonadaceae</taxon>
        <taxon>Variovorax</taxon>
    </lineage>
</organism>
<name>A0A502DDT0_9BURK</name>
<keyword evidence="1" id="KW-0812">Transmembrane</keyword>
<dbReference type="AlphaFoldDB" id="A0A502DDT0"/>
<dbReference type="PANTHER" id="PTHR36153:SF1">
    <property type="entry name" value="TYPE VI SECRETION SYSTEM COMPONENT TSSM1"/>
    <property type="match status" value="1"/>
</dbReference>
<evidence type="ECO:0000313" key="3">
    <source>
        <dbReference type="EMBL" id="TPG23817.1"/>
    </source>
</evidence>
<dbReference type="InterPro" id="IPR053156">
    <property type="entry name" value="T6SS_TssM-like"/>
</dbReference>
<dbReference type="EMBL" id="RCZI01000006">
    <property type="protein sequence ID" value="TPG23817.1"/>
    <property type="molecule type" value="Genomic_DNA"/>
</dbReference>
<evidence type="ECO:0000259" key="2">
    <source>
        <dbReference type="Pfam" id="PF14331"/>
    </source>
</evidence>